<feature type="region of interest" description="Disordered" evidence="2">
    <location>
        <begin position="1"/>
        <end position="436"/>
    </location>
</feature>
<reference evidence="3 4" key="1">
    <citation type="submission" date="2016-07" db="EMBL/GenBank/DDBJ databases">
        <title>Pervasive Adenine N6-methylation of Active Genes in Fungi.</title>
        <authorList>
            <consortium name="DOE Joint Genome Institute"/>
            <person name="Mondo S.J."/>
            <person name="Dannebaum R.O."/>
            <person name="Kuo R.C."/>
            <person name="Labutti K."/>
            <person name="Haridas S."/>
            <person name="Kuo A."/>
            <person name="Salamov A."/>
            <person name="Ahrendt S.R."/>
            <person name="Lipzen A."/>
            <person name="Sullivan W."/>
            <person name="Andreopoulos W.B."/>
            <person name="Clum A."/>
            <person name="Lindquist E."/>
            <person name="Daum C."/>
            <person name="Ramamoorthy G.K."/>
            <person name="Gryganskyi A."/>
            <person name="Culley D."/>
            <person name="Magnuson J.K."/>
            <person name="James T.Y."/>
            <person name="O'Malley M.A."/>
            <person name="Stajich J.E."/>
            <person name="Spatafora J.W."/>
            <person name="Visel A."/>
            <person name="Grigoriev I.V."/>
        </authorList>
    </citation>
    <scope>NUCLEOTIDE SEQUENCE [LARGE SCALE GENOMIC DNA]</scope>
    <source>
        <strain evidence="3 4">CBS 115471</strain>
    </source>
</reference>
<dbReference type="PANTHER" id="PTHR46430:SF3">
    <property type="entry name" value="ACTIVATOR OF C KINASE PROTEIN 1"/>
    <property type="match status" value="1"/>
</dbReference>
<evidence type="ECO:0000256" key="2">
    <source>
        <dbReference type="SAM" id="MobiDB-lite"/>
    </source>
</evidence>
<evidence type="ECO:0000313" key="4">
    <source>
        <dbReference type="Proteomes" id="UP000193144"/>
    </source>
</evidence>
<feature type="region of interest" description="Disordered" evidence="2">
    <location>
        <begin position="458"/>
        <end position="701"/>
    </location>
</feature>
<dbReference type="STRING" id="1231657.A0A1Y1ZPY5"/>
<dbReference type="Pfam" id="PF08238">
    <property type="entry name" value="Sel1"/>
    <property type="match status" value="7"/>
</dbReference>
<dbReference type="SUPFAM" id="SSF81901">
    <property type="entry name" value="HCP-like"/>
    <property type="match status" value="1"/>
</dbReference>
<accession>A0A1Y1ZPY5</accession>
<feature type="compositionally biased region" description="Polar residues" evidence="2">
    <location>
        <begin position="178"/>
        <end position="193"/>
    </location>
</feature>
<feature type="compositionally biased region" description="Low complexity" evidence="2">
    <location>
        <begin position="376"/>
        <end position="386"/>
    </location>
</feature>
<keyword evidence="1" id="KW-0677">Repeat</keyword>
<dbReference type="Gene3D" id="1.25.40.10">
    <property type="entry name" value="Tetratricopeptide repeat domain"/>
    <property type="match status" value="1"/>
</dbReference>
<dbReference type="Proteomes" id="UP000193144">
    <property type="component" value="Unassembled WGS sequence"/>
</dbReference>
<keyword evidence="4" id="KW-1185">Reference proteome</keyword>
<feature type="compositionally biased region" description="Polar residues" evidence="2">
    <location>
        <begin position="305"/>
        <end position="327"/>
    </location>
</feature>
<name>A0A1Y1ZPY5_9PLEO</name>
<feature type="region of interest" description="Disordered" evidence="2">
    <location>
        <begin position="1063"/>
        <end position="1090"/>
    </location>
</feature>
<dbReference type="EMBL" id="MCFA01000052">
    <property type="protein sequence ID" value="ORY12298.1"/>
    <property type="molecule type" value="Genomic_DNA"/>
</dbReference>
<evidence type="ECO:0000256" key="1">
    <source>
        <dbReference type="ARBA" id="ARBA00022737"/>
    </source>
</evidence>
<feature type="compositionally biased region" description="Low complexity" evidence="2">
    <location>
        <begin position="40"/>
        <end position="64"/>
    </location>
</feature>
<dbReference type="InterPro" id="IPR051726">
    <property type="entry name" value="Chitin_Synth_Reg"/>
</dbReference>
<feature type="compositionally biased region" description="Low complexity" evidence="2">
    <location>
        <begin position="1"/>
        <end position="32"/>
    </location>
</feature>
<feature type="compositionally biased region" description="Pro residues" evidence="2">
    <location>
        <begin position="522"/>
        <end position="537"/>
    </location>
</feature>
<organism evidence="3 4">
    <name type="scientific">Clohesyomyces aquaticus</name>
    <dbReference type="NCBI Taxonomy" id="1231657"/>
    <lineage>
        <taxon>Eukaryota</taxon>
        <taxon>Fungi</taxon>
        <taxon>Dikarya</taxon>
        <taxon>Ascomycota</taxon>
        <taxon>Pezizomycotina</taxon>
        <taxon>Dothideomycetes</taxon>
        <taxon>Pleosporomycetidae</taxon>
        <taxon>Pleosporales</taxon>
        <taxon>Lindgomycetaceae</taxon>
        <taxon>Clohesyomyces</taxon>
    </lineage>
</organism>
<feature type="compositionally biased region" description="Basic and acidic residues" evidence="2">
    <location>
        <begin position="1070"/>
        <end position="1090"/>
    </location>
</feature>
<evidence type="ECO:0008006" key="5">
    <source>
        <dbReference type="Google" id="ProtNLM"/>
    </source>
</evidence>
<evidence type="ECO:0000313" key="3">
    <source>
        <dbReference type="EMBL" id="ORY12298.1"/>
    </source>
</evidence>
<feature type="compositionally biased region" description="Low complexity" evidence="2">
    <location>
        <begin position="393"/>
        <end position="422"/>
    </location>
</feature>
<dbReference type="AlphaFoldDB" id="A0A1Y1ZPY5"/>
<protein>
    <recommendedName>
        <fullName evidence="5">HCP-like protein</fullName>
    </recommendedName>
</protein>
<dbReference type="PANTHER" id="PTHR46430">
    <property type="entry name" value="PROTEIN SKT5-RELATED"/>
    <property type="match status" value="1"/>
</dbReference>
<feature type="compositionally biased region" description="Gly residues" evidence="2">
    <location>
        <begin position="229"/>
        <end position="252"/>
    </location>
</feature>
<feature type="compositionally biased region" description="Pro residues" evidence="2">
    <location>
        <begin position="669"/>
        <end position="680"/>
    </location>
</feature>
<dbReference type="OrthoDB" id="272077at2759"/>
<dbReference type="SMART" id="SM00671">
    <property type="entry name" value="SEL1"/>
    <property type="match status" value="7"/>
</dbReference>
<dbReference type="InterPro" id="IPR006597">
    <property type="entry name" value="Sel1-like"/>
</dbReference>
<dbReference type="InterPro" id="IPR011990">
    <property type="entry name" value="TPR-like_helical_dom_sf"/>
</dbReference>
<feature type="compositionally biased region" description="Polar residues" evidence="2">
    <location>
        <begin position="458"/>
        <end position="469"/>
    </location>
</feature>
<gene>
    <name evidence="3" type="ORF">BCR34DRAFT_587263</name>
</gene>
<comment type="caution">
    <text evidence="3">The sequence shown here is derived from an EMBL/GenBank/DDBJ whole genome shotgun (WGS) entry which is preliminary data.</text>
</comment>
<sequence length="1090" mass="119366">MAYQQYDNYQQQQAQQQYYNQPPAQPGRQPAGYGNQPHNGQYDDYGYDQGQYGQQWDNGYYDQQPGGGRGNGYPQQQYQAGYNDMNGHTQPSPQGRRPPPRDQYGQEPVYNEQAYRGPPRGPDPRGRPMAPNGGPIQGGMQRGDSRGRGDGGRPPNLQQGQAGTKPPGGRRPLVTPISPATFSQDNPFPTFPSQKAVARPKAGSMDEAMSLMSIGSDQDDQGRPIGLPQGRGRGQMGGPPGRGPLPGRGGGYMNPDMHRQDSGHGEGYGRGQPPPGNRPLPQQRLPLANFEDAQRQPQRRHDPASPTQQAFGPNTQRSMTMPQSMPQAMSRPGPERGYSDQHQQQWAEPGPVAGYHGPESPVYIPPRPATASGTKEPGYGRPQQPEQRPPMPQQLQAQQQPQQPYDNGGDDLYNLYDDYYGNEPPQDRNSKATSIDMPNFEAIPETSGRHRRGFSIENHLSPTNVSTPMQGMAVSTAGPTAMSATNGEAFHQQAVRSRSQPDLHGQYAQGNEVYEMAGDAPAMPPLPNNPSQRPPNGLPSGPRGRGPPPRGMTVDGAPVRGPPGQGPGQGQEFDPRYGQQQPPFQRGYSGESAYSEPGSHAMRNGSPMMAGNMVPRPGTAAPIPGRMPSDPVQRRPGTTQPQRMNPDALPSHPTPVRPGLLQQQNQAPAPQPQQARPPPVRQYHTDPTPVAQAQQQASVIPQRRVSVPHPVTHDELNRLRNTWKANPADSATGLQLAKKLVEAASVLADEGGTADTRTRNKNREKFVFEAHKTVKKLVDGKSPDAMFYLADCYGQGLLGLQVDTKEAFSLYQSAAKLNHPASAYRTAVCCEMGHEEGGGTKRDPLKAVQWYRRAAALGDVPALYKMGMILLKGLLGQQRNLGEAINMLKRAAERADEQNPHALHELALLFEAQTGNEKIIRDEAYALSLFQQASELGYKFSQFRLGQAYEYGLLGCQVDARTSLAWYTRAAAQEEHQSELALSGWYLTGSVGILEQSDTEAYLWARKAACAEPPLPKALFAMGYFTEVGIGCPRSLEEAKRWYGRAAAYKFPKAQERLEELKRGGAKVQKGRERLSRTNQKQHEENCVVM</sequence>
<proteinExistence type="predicted"/>